<sequence length="267" mass="27968">MFGNGITRSLFVIIVVSILDNGSSLECYVCTSLENSACTSSLSGLTPTTCSSSEVSDLTTTTVAEYSSTTSITAETMTPEDTETTETTVTTDATSDSSTESTLSNSTSKSTTLVTETENPISTISETTLSSTSTTVSESSETNTTETSTSRAADEGTLTTTLLTVEGNASRLLASGNTEQVVRVIRDTAESFACYTLTVVVNETEVTERGCVTMDSTACDSLQEANYPSLNLSTCETCTEDGCNSSGNNLSKISSAFVLLTMLVLTR</sequence>
<protein>
    <submittedName>
        <fullName evidence="4 5">Cell wall protein DAN4</fullName>
    </submittedName>
</protein>
<feature type="compositionally biased region" description="Low complexity" evidence="1">
    <location>
        <begin position="122"/>
        <end position="150"/>
    </location>
</feature>
<dbReference type="Proteomes" id="UP000829291">
    <property type="component" value="Chromosome 3"/>
</dbReference>
<evidence type="ECO:0000313" key="3">
    <source>
        <dbReference type="Proteomes" id="UP000829291"/>
    </source>
</evidence>
<feature type="signal peptide" evidence="2">
    <location>
        <begin position="1"/>
        <end position="24"/>
    </location>
</feature>
<dbReference type="RefSeq" id="XP_046589395.1">
    <property type="nucleotide sequence ID" value="XM_046733439.1"/>
</dbReference>
<proteinExistence type="predicted"/>
<accession>A0A6J0BGV7</accession>
<name>A0A6J0BGV7_NEOLC</name>
<organism evidence="3 4">
    <name type="scientific">Neodiprion lecontei</name>
    <name type="common">Redheaded pine sawfly</name>
    <dbReference type="NCBI Taxonomy" id="441921"/>
    <lineage>
        <taxon>Eukaryota</taxon>
        <taxon>Metazoa</taxon>
        <taxon>Ecdysozoa</taxon>
        <taxon>Arthropoda</taxon>
        <taxon>Hexapoda</taxon>
        <taxon>Insecta</taxon>
        <taxon>Pterygota</taxon>
        <taxon>Neoptera</taxon>
        <taxon>Endopterygota</taxon>
        <taxon>Hymenoptera</taxon>
        <taxon>Tenthredinoidea</taxon>
        <taxon>Diprionidae</taxon>
        <taxon>Diprioninae</taxon>
        <taxon>Neodiprion</taxon>
    </lineage>
</organism>
<evidence type="ECO:0000313" key="6">
    <source>
        <dbReference type="RefSeq" id="XP_046589395.1"/>
    </source>
</evidence>
<reference evidence="4 5" key="1">
    <citation type="submission" date="2025-05" db="UniProtKB">
        <authorList>
            <consortium name="RefSeq"/>
        </authorList>
    </citation>
    <scope>IDENTIFICATION</scope>
    <source>
        <tissue evidence="4 5">Thorax and Abdomen</tissue>
    </source>
</reference>
<feature type="compositionally biased region" description="Low complexity" evidence="1">
    <location>
        <begin position="85"/>
        <end position="115"/>
    </location>
</feature>
<keyword evidence="3" id="KW-1185">Reference proteome</keyword>
<dbReference type="AlphaFoldDB" id="A0A6J0BGV7"/>
<evidence type="ECO:0000313" key="5">
    <source>
        <dbReference type="RefSeq" id="XP_046589393.1"/>
    </source>
</evidence>
<gene>
    <name evidence="4 5 6" type="primary">LOC107219640</name>
</gene>
<dbReference type="RefSeq" id="XP_046589393.1">
    <property type="nucleotide sequence ID" value="XM_046733437.1"/>
</dbReference>
<dbReference type="KEGG" id="nlo:107219640"/>
<dbReference type="RefSeq" id="XP_015513407.2">
    <property type="nucleotide sequence ID" value="XM_015657921.2"/>
</dbReference>
<dbReference type="OrthoDB" id="10537316at2759"/>
<dbReference type="GeneID" id="107219640"/>
<evidence type="ECO:0000256" key="1">
    <source>
        <dbReference type="SAM" id="MobiDB-lite"/>
    </source>
</evidence>
<evidence type="ECO:0000313" key="4">
    <source>
        <dbReference type="RefSeq" id="XP_015513407.2"/>
    </source>
</evidence>
<dbReference type="InParanoid" id="A0A6J0BGV7"/>
<keyword evidence="2" id="KW-0732">Signal</keyword>
<evidence type="ECO:0000256" key="2">
    <source>
        <dbReference type="SAM" id="SignalP"/>
    </source>
</evidence>
<feature type="region of interest" description="Disordered" evidence="1">
    <location>
        <begin position="72"/>
        <end position="157"/>
    </location>
</feature>
<feature type="chain" id="PRO_5045019067" evidence="2">
    <location>
        <begin position="25"/>
        <end position="267"/>
    </location>
</feature>